<feature type="domain" description="Calcineurin-like phosphoesterase" evidence="1">
    <location>
        <begin position="732"/>
        <end position="890"/>
    </location>
</feature>
<dbReference type="InterPro" id="IPR029052">
    <property type="entry name" value="Metallo-depent_PP-like"/>
</dbReference>
<dbReference type="SUPFAM" id="SSF56300">
    <property type="entry name" value="Metallo-dependent phosphatases"/>
    <property type="match status" value="1"/>
</dbReference>
<sequence length="1094" mass="114169">MELSRTEQPIAPGAELTTFRRLESDKWLSAQALSIDLGSDLQVDYLSSGEVSHAETVGELAAAHDAGEGRTTVAAINGDFFDINATYAPEGAGLADGELLQAPAGASQAVGFGPDDAGRILDLYFDGTLTLPSGEVPLNSYNSPAVPAGGIGLYTARWGEGDLALPVAGAEEVTEVIVSDEGRVGSVRHEPAGGPIPPGSSVLLGREAGAETLAALTVGETVEVEYAPRTGDGGPLPRTAVGGRGILVQNGEPVDWEGKPNNAAAARTAVGFSRDGQEMYVMTVEGRQADSGGVTLTELGVMMADLGAYSALNLDGGGSSTLLARVAGDAAPSLINDPSDGWQREVANGLAFTAPVGSGEVAGYRVGTVADPEQAPTAGPVAGGHPERVFPGLTRRLTAVGYDETYGPAGAAPQRWRSANGRVGTVDGTGVFTARRSGTTEVTASRHRASGSVELTVLGALDRVEPTTQRVGLADAAATGHFGILGYDAAGDSAPIEPADVALDFDASRFTVEPDPATGGFTVRAVSGAGAASGVITARVGEATTRLAVTVGLEDTVVADFEDADRWTFTQARAAGSLSAEPEGQEGTALGLSYDFTRSTATRAAYANPPADLPVAGQPQSFTLWIRGDGRGAWPSLHLIDAEGTDQVLRGDHVTWEGWRQVTFEVPEGIAYPVSVHRFYLAETRPDASYADEIALDELRAQTPPEVELPDSRPGADWLIDSAADTAGRDWRFAVVSDAQFVARDPDSAIVAAARRTLREARAADPDFVVINGDWVDEGSPEDLAFSRQVIEEELGDDLPWYYIPGNHEVMGGNIDQFEQEFGPARLSFDREGTRFLTLDTSSLTLRGGGYEQIRELRRQLDEAAADPSVRSVVVMEHVPPRDTTAQPASQLTDRLEAALLEDWLAAFREETGKGIAFFGAHVGVFDSYHLDGVPYFIGGDAGKAPAAAPDEGGFTGWALVGVDHVSRAEQNQARRTPAAGGPDWISVQTRPHVDGLSIQAPASLRAGETATAGATLAQGTGAGAREVPAAFPVSADWSGSRGLHLGPAEDARRGDVAAFDPATGELTGLRPGTVTLEVTVSGERQRASLLVTR</sequence>
<feature type="domain" description="Phosphodiester glycosidase" evidence="2">
    <location>
        <begin position="178"/>
        <end position="352"/>
    </location>
</feature>
<keyword evidence="4" id="KW-1185">Reference proteome</keyword>
<dbReference type="PANTHER" id="PTHR40446:SF2">
    <property type="entry name" value="N-ACETYLGLUCOSAMINE-1-PHOSPHODIESTER ALPHA-N-ACETYLGLUCOSAMINIDASE"/>
    <property type="match status" value="1"/>
</dbReference>
<dbReference type="EMBL" id="RBAL01000006">
    <property type="protein sequence ID" value="RKN42521.1"/>
    <property type="molecule type" value="Genomic_DNA"/>
</dbReference>
<dbReference type="InterPro" id="IPR004843">
    <property type="entry name" value="Calcineurin-like_PHP"/>
</dbReference>
<dbReference type="PANTHER" id="PTHR40446">
    <property type="entry name" value="N-ACETYLGLUCOSAMINE-1-PHOSPHODIESTER ALPHA-N-ACETYLGLUCOSAMINIDASE"/>
    <property type="match status" value="1"/>
</dbReference>
<dbReference type="Gene3D" id="2.60.40.1080">
    <property type="match status" value="1"/>
</dbReference>
<evidence type="ECO:0000313" key="3">
    <source>
        <dbReference type="EMBL" id="RKN42521.1"/>
    </source>
</evidence>
<dbReference type="InterPro" id="IPR008964">
    <property type="entry name" value="Invasin/intimin_cell_adhesion"/>
</dbReference>
<dbReference type="GO" id="GO:0016787">
    <property type="term" value="F:hydrolase activity"/>
    <property type="evidence" value="ECO:0007669"/>
    <property type="project" value="InterPro"/>
</dbReference>
<dbReference type="Pfam" id="PF09992">
    <property type="entry name" value="NAGPA"/>
    <property type="match status" value="1"/>
</dbReference>
<proteinExistence type="predicted"/>
<gene>
    <name evidence="3" type="ORF">D7294_13320</name>
</gene>
<dbReference type="Gene3D" id="3.60.21.10">
    <property type="match status" value="1"/>
</dbReference>
<dbReference type="InterPro" id="IPR018711">
    <property type="entry name" value="NAGPA"/>
</dbReference>
<evidence type="ECO:0000259" key="2">
    <source>
        <dbReference type="Pfam" id="PF09992"/>
    </source>
</evidence>
<evidence type="ECO:0000259" key="1">
    <source>
        <dbReference type="Pfam" id="PF00149"/>
    </source>
</evidence>
<evidence type="ECO:0000313" key="4">
    <source>
        <dbReference type="Proteomes" id="UP000272474"/>
    </source>
</evidence>
<dbReference type="SUPFAM" id="SSF49373">
    <property type="entry name" value="Invasin/intimin cell-adhesion fragments"/>
    <property type="match status" value="1"/>
</dbReference>
<dbReference type="RefSeq" id="WP_120679362.1">
    <property type="nucleotide sequence ID" value="NZ_RBAL01000006.1"/>
</dbReference>
<comment type="caution">
    <text evidence="3">The sequence shown here is derived from an EMBL/GenBank/DDBJ whole genome shotgun (WGS) entry which is preliminary data.</text>
</comment>
<dbReference type="Proteomes" id="UP000272474">
    <property type="component" value="Unassembled WGS sequence"/>
</dbReference>
<dbReference type="Pfam" id="PF00149">
    <property type="entry name" value="Metallophos"/>
    <property type="match status" value="1"/>
</dbReference>
<protein>
    <submittedName>
        <fullName evidence="3">Multidrug transporter</fullName>
    </submittedName>
</protein>
<dbReference type="OrthoDB" id="9809781at2"/>
<organism evidence="3 4">
    <name type="scientific">Streptomyces hoynatensis</name>
    <dbReference type="NCBI Taxonomy" id="1141874"/>
    <lineage>
        <taxon>Bacteria</taxon>
        <taxon>Bacillati</taxon>
        <taxon>Actinomycetota</taxon>
        <taxon>Actinomycetes</taxon>
        <taxon>Kitasatosporales</taxon>
        <taxon>Streptomycetaceae</taxon>
        <taxon>Streptomyces</taxon>
    </lineage>
</organism>
<accession>A0A3A9Z272</accession>
<dbReference type="AlphaFoldDB" id="A0A3A9Z272"/>
<reference evidence="3 4" key="1">
    <citation type="journal article" date="2014" name="Int. J. Syst. Evol. Microbiol.">
        <title>Streptomyces hoynatensis sp. nov., isolated from deep marine sediment.</title>
        <authorList>
            <person name="Veyisoglu A."/>
            <person name="Sahin N."/>
        </authorList>
    </citation>
    <scope>NUCLEOTIDE SEQUENCE [LARGE SCALE GENOMIC DNA]</scope>
    <source>
        <strain evidence="3 4">KCTC 29097</strain>
    </source>
</reference>
<name>A0A3A9Z272_9ACTN</name>